<dbReference type="AlphaFoldDB" id="A0A3M8XEE0"/>
<gene>
    <name evidence="3" type="ORF">EEJ42_00525</name>
</gene>
<protein>
    <recommendedName>
        <fullName evidence="2">Allene oxide cyclase barrel-like domain-containing protein</fullName>
    </recommendedName>
</protein>
<reference evidence="3 4" key="1">
    <citation type="submission" date="2018-11" db="EMBL/GenBank/DDBJ databases">
        <title>The Potential of Streptomyces as Biocontrol Agents against the Tomato grey mould, Botrytis cinerea (Gray mold) Frontiers in Microbiology.</title>
        <authorList>
            <person name="Li D."/>
        </authorList>
    </citation>
    <scope>NUCLEOTIDE SEQUENCE [LARGE SCALE GENOMIC DNA]</scope>
    <source>
        <strain evidence="3 4">NEAU-LD23</strain>
    </source>
</reference>
<feature type="chain" id="PRO_5038667219" description="Allene oxide cyclase barrel-like domain-containing protein" evidence="1">
    <location>
        <begin position="26"/>
        <end position="170"/>
    </location>
</feature>
<dbReference type="Proteomes" id="UP000275401">
    <property type="component" value="Unassembled WGS sequence"/>
</dbReference>
<dbReference type="Pfam" id="PF18678">
    <property type="entry name" value="AOC_like"/>
    <property type="match status" value="1"/>
</dbReference>
<organism evidence="3 4">
    <name type="scientific">Streptomyces botrytidirepellens</name>
    <dbReference type="NCBI Taxonomy" id="2486417"/>
    <lineage>
        <taxon>Bacteria</taxon>
        <taxon>Bacillati</taxon>
        <taxon>Actinomycetota</taxon>
        <taxon>Actinomycetes</taxon>
        <taxon>Kitasatosporales</taxon>
        <taxon>Streptomycetaceae</taxon>
        <taxon>Streptomyces</taxon>
    </lineage>
</organism>
<dbReference type="InterPro" id="IPR041013">
    <property type="entry name" value="AOC-like"/>
</dbReference>
<keyword evidence="1" id="KW-0732">Signal</keyword>
<dbReference type="EMBL" id="RIBZ01000015">
    <property type="protein sequence ID" value="RNG38833.1"/>
    <property type="molecule type" value="Genomic_DNA"/>
</dbReference>
<feature type="domain" description="Allene oxide cyclase barrel-like" evidence="2">
    <location>
        <begin position="61"/>
        <end position="162"/>
    </location>
</feature>
<keyword evidence="4" id="KW-1185">Reference proteome</keyword>
<comment type="caution">
    <text evidence="3">The sequence shown here is derived from an EMBL/GenBank/DDBJ whole genome shotgun (WGS) entry which is preliminary data.</text>
</comment>
<evidence type="ECO:0000256" key="1">
    <source>
        <dbReference type="SAM" id="SignalP"/>
    </source>
</evidence>
<sequence>MRRFSHFGRAAVLAIALVCAAPVSAAADPLPGGIYLPYPIGREQVFELVLRQTQFSFVDVGTPGPSQGDEFVLSGDLLQGAATVGTFGEVCTLTRVGPVADSFDQQCVGTLVLADGQITIQGIVSVTAAGPGDITVAITGGTGRYRTAHGYVHATLINATDTGLTVHLIR</sequence>
<feature type="signal peptide" evidence="1">
    <location>
        <begin position="1"/>
        <end position="25"/>
    </location>
</feature>
<proteinExistence type="predicted"/>
<evidence type="ECO:0000313" key="4">
    <source>
        <dbReference type="Proteomes" id="UP000275401"/>
    </source>
</evidence>
<dbReference type="RefSeq" id="WP_123098063.1">
    <property type="nucleotide sequence ID" value="NZ_RIBZ01000015.1"/>
</dbReference>
<name>A0A3M8XEE0_9ACTN</name>
<dbReference type="GO" id="GO:0017000">
    <property type="term" value="P:antibiotic biosynthetic process"/>
    <property type="evidence" value="ECO:0007669"/>
    <property type="project" value="InterPro"/>
</dbReference>
<dbReference type="Gene3D" id="2.40.480.10">
    <property type="entry name" value="Allene oxide cyclase-like"/>
    <property type="match status" value="1"/>
</dbReference>
<dbReference type="GO" id="GO:0016853">
    <property type="term" value="F:isomerase activity"/>
    <property type="evidence" value="ECO:0007669"/>
    <property type="project" value="InterPro"/>
</dbReference>
<evidence type="ECO:0000313" key="3">
    <source>
        <dbReference type="EMBL" id="RNG38833.1"/>
    </source>
</evidence>
<accession>A0A3M8XEE0</accession>
<dbReference type="InterPro" id="IPR044859">
    <property type="entry name" value="Allene_oxi_cyc_Dirigent"/>
</dbReference>
<evidence type="ECO:0000259" key="2">
    <source>
        <dbReference type="Pfam" id="PF18678"/>
    </source>
</evidence>